<dbReference type="EMBL" id="CM009749">
    <property type="protein sequence ID" value="PUZ75858.1"/>
    <property type="molecule type" value="Genomic_DNA"/>
</dbReference>
<gene>
    <name evidence="1" type="ORF">GQ55_1G242800</name>
</gene>
<protein>
    <submittedName>
        <fullName evidence="1">Uncharacterized protein</fullName>
    </submittedName>
</protein>
<accession>A0A2T7F707</accession>
<reference evidence="1 2" key="1">
    <citation type="submission" date="2018-04" db="EMBL/GenBank/DDBJ databases">
        <title>WGS assembly of Panicum hallii var. hallii HAL2.</title>
        <authorList>
            <person name="Lovell J."/>
            <person name="Jenkins J."/>
            <person name="Lowry D."/>
            <person name="Mamidi S."/>
            <person name="Sreedasyam A."/>
            <person name="Weng X."/>
            <person name="Barry K."/>
            <person name="Bonette J."/>
            <person name="Campitelli B."/>
            <person name="Daum C."/>
            <person name="Gordon S."/>
            <person name="Gould B."/>
            <person name="Lipzen A."/>
            <person name="MacQueen A."/>
            <person name="Palacio-Mejia J."/>
            <person name="Plott C."/>
            <person name="Shakirov E."/>
            <person name="Shu S."/>
            <person name="Yoshinaga Y."/>
            <person name="Zane M."/>
            <person name="Rokhsar D."/>
            <person name="Grimwood J."/>
            <person name="Schmutz J."/>
            <person name="Juenger T."/>
        </authorList>
    </citation>
    <scope>NUCLEOTIDE SEQUENCE [LARGE SCALE GENOMIC DNA]</scope>
    <source>
        <strain evidence="2">cv. HAL2</strain>
    </source>
</reference>
<name>A0A2T7F707_9POAL</name>
<dbReference type="Proteomes" id="UP000244336">
    <property type="component" value="Chromosome 1"/>
</dbReference>
<evidence type="ECO:0000313" key="1">
    <source>
        <dbReference type="EMBL" id="PUZ75858.1"/>
    </source>
</evidence>
<keyword evidence="2" id="KW-1185">Reference proteome</keyword>
<proteinExistence type="predicted"/>
<evidence type="ECO:0000313" key="2">
    <source>
        <dbReference type="Proteomes" id="UP000244336"/>
    </source>
</evidence>
<sequence length="157" mass="17792">MEEKGRRRHKKDRRQTLLAEIEPIATKLCGEMQRRVHIHVDGPSHGGNSLLQSPRCLGRERSLHLEVSSEAVARHLRHGHRPPISAAALFFLSMPSIWLPRHRWFSRVETGNQQTTASCMWVHTGPAPTRARDQDDGSIWVGYGRVPGFAEPVNRAI</sequence>
<organism evidence="1 2">
    <name type="scientific">Panicum hallii var. hallii</name>
    <dbReference type="NCBI Taxonomy" id="1504633"/>
    <lineage>
        <taxon>Eukaryota</taxon>
        <taxon>Viridiplantae</taxon>
        <taxon>Streptophyta</taxon>
        <taxon>Embryophyta</taxon>
        <taxon>Tracheophyta</taxon>
        <taxon>Spermatophyta</taxon>
        <taxon>Magnoliopsida</taxon>
        <taxon>Liliopsida</taxon>
        <taxon>Poales</taxon>
        <taxon>Poaceae</taxon>
        <taxon>PACMAD clade</taxon>
        <taxon>Panicoideae</taxon>
        <taxon>Panicodae</taxon>
        <taxon>Paniceae</taxon>
        <taxon>Panicinae</taxon>
        <taxon>Panicum</taxon>
        <taxon>Panicum sect. Panicum</taxon>
    </lineage>
</organism>
<dbReference type="Gramene" id="PUZ75858">
    <property type="protein sequence ID" value="PUZ75858"/>
    <property type="gene ID" value="GQ55_1G242800"/>
</dbReference>
<dbReference type="AlphaFoldDB" id="A0A2T7F707"/>